<feature type="compositionally biased region" description="Low complexity" evidence="7">
    <location>
        <begin position="95"/>
        <end position="147"/>
    </location>
</feature>
<keyword evidence="11" id="KW-1185">Reference proteome</keyword>
<feature type="transmembrane region" description="Helical" evidence="8">
    <location>
        <begin position="349"/>
        <end position="371"/>
    </location>
</feature>
<evidence type="ECO:0000256" key="7">
    <source>
        <dbReference type="SAM" id="MobiDB-lite"/>
    </source>
</evidence>
<dbReference type="Pfam" id="PF25987">
    <property type="entry name" value="PRRT3"/>
    <property type="match status" value="1"/>
</dbReference>
<dbReference type="InterPro" id="IPR052836">
    <property type="entry name" value="PRRT_domain-containing"/>
</dbReference>
<feature type="compositionally biased region" description="Pro residues" evidence="7">
    <location>
        <begin position="33"/>
        <end position="45"/>
    </location>
</feature>
<feature type="transmembrane region" description="Helical" evidence="8">
    <location>
        <begin position="420"/>
        <end position="445"/>
    </location>
</feature>
<proteinExistence type="predicted"/>
<reference evidence="12" key="1">
    <citation type="submission" date="2025-08" db="UniProtKB">
        <authorList>
            <consortium name="RefSeq"/>
        </authorList>
    </citation>
    <scope>IDENTIFICATION</scope>
    <source>
        <tissue evidence="12">Blood</tissue>
    </source>
</reference>
<evidence type="ECO:0000313" key="12">
    <source>
        <dbReference type="RefSeq" id="XP_034285970.1"/>
    </source>
</evidence>
<evidence type="ECO:0000259" key="10">
    <source>
        <dbReference type="Pfam" id="PF25987"/>
    </source>
</evidence>
<evidence type="ECO:0000256" key="9">
    <source>
        <dbReference type="SAM" id="SignalP"/>
    </source>
</evidence>
<feature type="compositionally biased region" description="Gly residues" evidence="7">
    <location>
        <begin position="170"/>
        <end position="179"/>
    </location>
</feature>
<keyword evidence="4 9" id="KW-0732">Signal</keyword>
<dbReference type="PANTHER" id="PTHR35578">
    <property type="entry name" value="PROLINE-RICH TRANSMEMBRANE PROTEIN 4-RELATED"/>
    <property type="match status" value="1"/>
</dbReference>
<feature type="region of interest" description="Disordered" evidence="7">
    <location>
        <begin position="215"/>
        <end position="257"/>
    </location>
</feature>
<dbReference type="AlphaFoldDB" id="A0A6P9D2T6"/>
<evidence type="ECO:0000256" key="8">
    <source>
        <dbReference type="SAM" id="Phobius"/>
    </source>
</evidence>
<comment type="subcellular location">
    <subcellularLocation>
        <location evidence="1">Membrane</location>
        <topology evidence="1">Multi-pass membrane protein</topology>
    </subcellularLocation>
</comment>
<feature type="domain" description="Proline-rich transmembrane protein 3/4" evidence="10">
    <location>
        <begin position="298"/>
        <end position="580"/>
    </location>
</feature>
<evidence type="ECO:0000256" key="2">
    <source>
        <dbReference type="ARBA" id="ARBA00022553"/>
    </source>
</evidence>
<dbReference type="OMA" id="ARCWAKL"/>
<evidence type="ECO:0000256" key="5">
    <source>
        <dbReference type="ARBA" id="ARBA00022989"/>
    </source>
</evidence>
<feature type="compositionally biased region" description="Pro residues" evidence="7">
    <location>
        <begin position="13"/>
        <end position="25"/>
    </location>
</feature>
<protein>
    <submittedName>
        <fullName evidence="12">Proline-rich transmembrane protein 4 isoform X2</fullName>
    </submittedName>
</protein>
<keyword evidence="3 8" id="KW-0812">Transmembrane</keyword>
<keyword evidence="2" id="KW-0597">Phosphoprotein</keyword>
<feature type="transmembrane region" description="Helical" evidence="8">
    <location>
        <begin position="315"/>
        <end position="337"/>
    </location>
</feature>
<evidence type="ECO:0000256" key="1">
    <source>
        <dbReference type="ARBA" id="ARBA00004141"/>
    </source>
</evidence>
<organism evidence="11 12">
    <name type="scientific">Pantherophis guttatus</name>
    <name type="common">Corn snake</name>
    <name type="synonym">Elaphe guttata</name>
    <dbReference type="NCBI Taxonomy" id="94885"/>
    <lineage>
        <taxon>Eukaryota</taxon>
        <taxon>Metazoa</taxon>
        <taxon>Chordata</taxon>
        <taxon>Craniata</taxon>
        <taxon>Vertebrata</taxon>
        <taxon>Euteleostomi</taxon>
        <taxon>Lepidosauria</taxon>
        <taxon>Squamata</taxon>
        <taxon>Bifurcata</taxon>
        <taxon>Unidentata</taxon>
        <taxon>Episquamata</taxon>
        <taxon>Toxicofera</taxon>
        <taxon>Serpentes</taxon>
        <taxon>Colubroidea</taxon>
        <taxon>Colubridae</taxon>
        <taxon>Colubrinae</taxon>
        <taxon>Pantherophis</taxon>
    </lineage>
</organism>
<feature type="transmembrane region" description="Helical" evidence="8">
    <location>
        <begin position="391"/>
        <end position="408"/>
    </location>
</feature>
<feature type="signal peptide" evidence="9">
    <location>
        <begin position="1"/>
        <end position="19"/>
    </location>
</feature>
<keyword evidence="5 8" id="KW-1133">Transmembrane helix</keyword>
<feature type="region of interest" description="Disordered" evidence="7">
    <location>
        <begin position="270"/>
        <end position="289"/>
    </location>
</feature>
<evidence type="ECO:0000313" key="11">
    <source>
        <dbReference type="Proteomes" id="UP001652622"/>
    </source>
</evidence>
<feature type="region of interest" description="Disordered" evidence="7">
    <location>
        <begin position="11"/>
        <end position="179"/>
    </location>
</feature>
<feature type="transmembrane region" description="Helical" evidence="8">
    <location>
        <begin position="457"/>
        <end position="477"/>
    </location>
</feature>
<name>A0A6P9D2T6_PANGU</name>
<dbReference type="PANTHER" id="PTHR35578:SF6">
    <property type="entry name" value="PROLINE-RICH TRANSMEMBRANE PROTEIN 4"/>
    <property type="match status" value="1"/>
</dbReference>
<dbReference type="OrthoDB" id="10066605at2759"/>
<keyword evidence="6 8" id="KW-0472">Membrane</keyword>
<evidence type="ECO:0000256" key="4">
    <source>
        <dbReference type="ARBA" id="ARBA00022729"/>
    </source>
</evidence>
<accession>A0A6P9D2T6</accession>
<sequence>MWGFLLLLLLGLSPPPGSPMPPPPAQNESGPDPQSPGPSPGPPATSPLLPSHSEAPALRLNLGLNVQVKVRSQGKGQPPEGPGRAATRPPPPRGQPDASAQSPAGAAGSSAGAGPAEEPLAGPTAGASNGSSSPRAPAAPRPSATPLRPREHSSELEFQVDIGLSAGLGQEPGAGLGGGGGGSLLPVLADALGMAGQGGGPGLFGFTLPPELWKPPEWNVTGSPEEEPEDLLSTAEGTPEPGPSESSGSPTAPPGSEEAFVALPACLPDRPDTCGSPRPEPGTPQLLPGGPLFVPLHSDWMAALAAWGPAWEGHVYGAGTLFALLAALALLALLALPCRRRLAAPEGRLLGLLHLLLLGAGSARAGLLFGQADGRHPERLPALAVRLLRDLPLPCLTSALAAALLLLLRRPRSKLSAHPGLRPPCLLALLLLGHFSAAAGAVLAAERLPVLLLASRGLFALLAALLSATLLGCSCLVRGEVAQIYDLRNAPPLPACQGSFASGRRWSRAARAASPAAAFGLLSAGLHTYSVLHVLGYGLSPALFGPWPWWALQLSCRLCEAGVGLPLAAFGLYLTCGCSATACCRRLAFHSGQAAAKAPVLPSSLHWALSQHEKLAVCGDTVVRSQSDYLPLCAVPTEGPLDARCAAPTWSVLSLAVEATDPTADFQPPSPIDLRRSIDEALSSEGLLQGSGAFSASSILSLVSPTEHHLPHAVSCLELALVQPQDDGVAALQPHGAATWPSSLSSPSRSAAGPSPSHAGSLPASPAARDPPGGPPEHYQESLASVGQLREDASCIQEPVDVSRQADAVSVGSDTIDL</sequence>
<dbReference type="GeneID" id="117672973"/>
<evidence type="ECO:0000256" key="6">
    <source>
        <dbReference type="ARBA" id="ARBA00023136"/>
    </source>
</evidence>
<dbReference type="InterPro" id="IPR059081">
    <property type="entry name" value="PRRT3-4"/>
</dbReference>
<feature type="chain" id="PRO_5027907725" evidence="9">
    <location>
        <begin position="20"/>
        <end position="818"/>
    </location>
</feature>
<dbReference type="RefSeq" id="XP_034285970.1">
    <property type="nucleotide sequence ID" value="XM_034430079.2"/>
</dbReference>
<gene>
    <name evidence="12" type="primary">PRRT4</name>
</gene>
<feature type="compositionally biased region" description="Low complexity" evidence="7">
    <location>
        <begin position="234"/>
        <end position="257"/>
    </location>
</feature>
<dbReference type="CTD" id="401399"/>
<evidence type="ECO:0000256" key="3">
    <source>
        <dbReference type="ARBA" id="ARBA00022692"/>
    </source>
</evidence>
<dbReference type="Proteomes" id="UP001652622">
    <property type="component" value="Unplaced"/>
</dbReference>
<feature type="region of interest" description="Disordered" evidence="7">
    <location>
        <begin position="736"/>
        <end position="818"/>
    </location>
</feature>
<feature type="compositionally biased region" description="Low complexity" evidence="7">
    <location>
        <begin position="741"/>
        <end position="768"/>
    </location>
</feature>